<dbReference type="NCBIfam" id="TIGR00231">
    <property type="entry name" value="small_GTP"/>
    <property type="match status" value="1"/>
</dbReference>
<keyword evidence="4" id="KW-1185">Reference proteome</keyword>
<dbReference type="AlphaFoldDB" id="A0A139IT91"/>
<dbReference type="Gene3D" id="3.40.50.1000">
    <property type="entry name" value="HAD superfamily/HAD-like"/>
    <property type="match status" value="1"/>
</dbReference>
<dbReference type="SMART" id="SM00173">
    <property type="entry name" value="RAS"/>
    <property type="match status" value="1"/>
</dbReference>
<dbReference type="InterPro" id="IPR005225">
    <property type="entry name" value="Small_GTP-bd"/>
</dbReference>
<dbReference type="EMBL" id="LFZO01000013">
    <property type="protein sequence ID" value="KXT17943.1"/>
    <property type="molecule type" value="Genomic_DNA"/>
</dbReference>
<dbReference type="InterPro" id="IPR001806">
    <property type="entry name" value="Small_GTPase"/>
</dbReference>
<dbReference type="Gene3D" id="3.40.50.300">
    <property type="entry name" value="P-loop containing nucleotide triphosphate hydrolases"/>
    <property type="match status" value="1"/>
</dbReference>
<name>A0A139IT91_9PEZI</name>
<dbReference type="SUPFAM" id="SSF52540">
    <property type="entry name" value="P-loop containing nucleoside triphosphate hydrolases"/>
    <property type="match status" value="1"/>
</dbReference>
<dbReference type="Pfam" id="PF00071">
    <property type="entry name" value="Ras"/>
    <property type="match status" value="1"/>
</dbReference>
<evidence type="ECO:0000313" key="4">
    <source>
        <dbReference type="Proteomes" id="UP000073492"/>
    </source>
</evidence>
<sequence>MADQAGGPAALKPSSSVKLVLLGEAAVGKSSLVLRFVNDDFQPNKEPTIGAAFLTQKCQLPTRTIKFEIWDTAGQERFASLAPMYYRNAQSALVVYDITKPTSLTKAKHWVAELQRQASPGIVIALVGNKLDLCEDDNAEADAQDRGDGDNETEEDSGTVRKVTTKEAKAYADEENLLFFETSAKTGHNVSEVFTAIANAIPETSLKGPRAGAGGATQAAMSAGQNNSSVNLNARGEAGPKEGISRMASTIPWTKVKVLSFDIYGTLVDWENGIAQSARATALGPYLPEDHKELMLSIERHDTTVQREYPTMRQSEVIAEGLRRYAKALKVVENGNLSQDQVEKAATEYGSKIGSYPAFPDTIKAIQSLGKRYKLVPLSNVDIASFGQTLEGPLKGCNFDKIYTAQDIGSYKPDLRNFHYLLEHIKSDFGAEKGELCHVAQSLFHDHQPAKEVKLQSVWVDRAGVMGGNPEGAQEKFGFRLRVETLQELADVVDEAWNNA</sequence>
<dbReference type="Pfam" id="PF00702">
    <property type="entry name" value="Hydrolase"/>
    <property type="match status" value="1"/>
</dbReference>
<dbReference type="GO" id="GO:0003924">
    <property type="term" value="F:GTPase activity"/>
    <property type="evidence" value="ECO:0007669"/>
    <property type="project" value="InterPro"/>
</dbReference>
<keyword evidence="1" id="KW-0547">Nucleotide-binding</keyword>
<dbReference type="InterPro" id="IPR023214">
    <property type="entry name" value="HAD_sf"/>
</dbReference>
<proteinExistence type="predicted"/>
<dbReference type="PROSITE" id="PS51421">
    <property type="entry name" value="RAS"/>
    <property type="match status" value="1"/>
</dbReference>
<dbReference type="InterPro" id="IPR036412">
    <property type="entry name" value="HAD-like_sf"/>
</dbReference>
<dbReference type="GO" id="GO:0005525">
    <property type="term" value="F:GTP binding"/>
    <property type="evidence" value="ECO:0007669"/>
    <property type="project" value="InterPro"/>
</dbReference>
<evidence type="ECO:0000256" key="1">
    <source>
        <dbReference type="ARBA" id="ARBA00022741"/>
    </source>
</evidence>
<dbReference type="SMART" id="SM00174">
    <property type="entry name" value="RHO"/>
    <property type="match status" value="1"/>
</dbReference>
<dbReference type="Gene3D" id="1.10.150.750">
    <property type="match status" value="1"/>
</dbReference>
<dbReference type="SUPFAM" id="SSF56784">
    <property type="entry name" value="HAD-like"/>
    <property type="match status" value="1"/>
</dbReference>
<dbReference type="InterPro" id="IPR027417">
    <property type="entry name" value="P-loop_NTPase"/>
</dbReference>
<evidence type="ECO:0000313" key="3">
    <source>
        <dbReference type="EMBL" id="KXT17943.1"/>
    </source>
</evidence>
<gene>
    <name evidence="3" type="ORF">AC579_5958</name>
</gene>
<dbReference type="STRING" id="113226.A0A139IT91"/>
<dbReference type="PRINTS" id="PR00449">
    <property type="entry name" value="RASTRNSFRMNG"/>
</dbReference>
<organism evidence="3 4">
    <name type="scientific">Pseudocercospora musae</name>
    <dbReference type="NCBI Taxonomy" id="113226"/>
    <lineage>
        <taxon>Eukaryota</taxon>
        <taxon>Fungi</taxon>
        <taxon>Dikarya</taxon>
        <taxon>Ascomycota</taxon>
        <taxon>Pezizomycotina</taxon>
        <taxon>Dothideomycetes</taxon>
        <taxon>Dothideomycetidae</taxon>
        <taxon>Mycosphaerellales</taxon>
        <taxon>Mycosphaerellaceae</taxon>
        <taxon>Pseudocercospora</taxon>
    </lineage>
</organism>
<dbReference type="PROSITE" id="PS51419">
    <property type="entry name" value="RAB"/>
    <property type="match status" value="1"/>
</dbReference>
<feature type="region of interest" description="Disordered" evidence="2">
    <location>
        <begin position="140"/>
        <end position="161"/>
    </location>
</feature>
<dbReference type="PANTHER" id="PTHR47978">
    <property type="match status" value="1"/>
</dbReference>
<accession>A0A139IT91</accession>
<evidence type="ECO:0000256" key="2">
    <source>
        <dbReference type="SAM" id="MobiDB-lite"/>
    </source>
</evidence>
<comment type="caution">
    <text evidence="3">The sequence shown here is derived from an EMBL/GenBank/DDBJ whole genome shotgun (WGS) entry which is preliminary data.</text>
</comment>
<dbReference type="FunFam" id="3.40.50.300:FF:000611">
    <property type="entry name" value="RAB GTPase Vps21/Ypt51, putative"/>
    <property type="match status" value="1"/>
</dbReference>
<protein>
    <submittedName>
        <fullName evidence="3">Uncharacterized protein</fullName>
    </submittedName>
</protein>
<dbReference type="PROSITE" id="PS51420">
    <property type="entry name" value="RHO"/>
    <property type="match status" value="1"/>
</dbReference>
<dbReference type="CDD" id="cd01860">
    <property type="entry name" value="Rab5_related"/>
    <property type="match status" value="1"/>
</dbReference>
<reference evidence="3 4" key="1">
    <citation type="submission" date="2015-07" db="EMBL/GenBank/DDBJ databases">
        <title>Comparative genomics of the Sigatoka disease complex on banana suggests a link between parallel evolutionary changes in Pseudocercospora fijiensis and Pseudocercospora eumusae and increased virulence on the banana host.</title>
        <authorList>
            <person name="Chang T.-C."/>
            <person name="Salvucci A."/>
            <person name="Crous P.W."/>
            <person name="Stergiopoulos I."/>
        </authorList>
    </citation>
    <scope>NUCLEOTIDE SEQUENCE [LARGE SCALE GENOMIC DNA]</scope>
    <source>
        <strain evidence="3 4">CBS 116634</strain>
    </source>
</reference>
<dbReference type="OrthoDB" id="444127at2759"/>
<dbReference type="Proteomes" id="UP000073492">
    <property type="component" value="Unassembled WGS sequence"/>
</dbReference>
<dbReference type="SMART" id="SM00176">
    <property type="entry name" value="RAN"/>
    <property type="match status" value="1"/>
</dbReference>
<dbReference type="SMART" id="SM00175">
    <property type="entry name" value="RAB"/>
    <property type="match status" value="1"/>
</dbReference>